<dbReference type="PIRSF" id="PIRSF018571">
    <property type="entry name" value="SpoIIGA"/>
    <property type="match status" value="1"/>
</dbReference>
<feature type="transmembrane region" description="Helical" evidence="2">
    <location>
        <begin position="129"/>
        <end position="146"/>
    </location>
</feature>
<keyword evidence="2" id="KW-0812">Transmembrane</keyword>
<comment type="caution">
    <text evidence="3">The sequence shown here is derived from an EMBL/GenBank/DDBJ whole genome shotgun (WGS) entry which is preliminary data.</text>
</comment>
<evidence type="ECO:0000313" key="3">
    <source>
        <dbReference type="EMBL" id="MBU9712431.1"/>
    </source>
</evidence>
<keyword evidence="2" id="KW-1133">Transmembrane helix</keyword>
<comment type="subunit">
    <text evidence="1">Self-associates. Interacts with SigE. Interacts with SpoIIR.</text>
</comment>
<gene>
    <name evidence="3" type="primary">spoIIGA</name>
    <name evidence="3" type="ORF">KS419_11830</name>
</gene>
<keyword evidence="1 2" id="KW-0472">Membrane</keyword>
<dbReference type="RefSeq" id="WP_217066612.1">
    <property type="nucleotide sequence ID" value="NZ_JAHQCS010000100.1"/>
</dbReference>
<keyword evidence="1" id="KW-0378">Hydrolase</keyword>
<dbReference type="Proteomes" id="UP000784880">
    <property type="component" value="Unassembled WGS sequence"/>
</dbReference>
<feature type="transmembrane region" description="Helical" evidence="2">
    <location>
        <begin position="34"/>
        <end position="51"/>
    </location>
</feature>
<feature type="transmembrane region" description="Helical" evidence="2">
    <location>
        <begin position="6"/>
        <end position="27"/>
    </location>
</feature>
<dbReference type="NCBIfam" id="TIGR02854">
    <property type="entry name" value="spore_II_GA"/>
    <property type="match status" value="1"/>
</dbReference>
<reference evidence="3 4" key="1">
    <citation type="submission" date="2021-06" db="EMBL/GenBank/DDBJ databases">
        <title>Bacillus sp. RD4P76, an endophyte from a halophyte.</title>
        <authorList>
            <person name="Sun J.-Q."/>
        </authorList>
    </citation>
    <scope>NUCLEOTIDE SEQUENCE [LARGE SCALE GENOMIC DNA]</scope>
    <source>
        <strain evidence="3 4">CGMCC 1.15917</strain>
    </source>
</reference>
<keyword evidence="4" id="KW-1185">Reference proteome</keyword>
<sequence>MQIYLDIIWLLNFLIDMMLLSLTAIVLKRKIKKYRVVIGGFIASLYVLFLFTPLEAIALNPFVKGIYSILIILASFGFLRFRLFIQAWLTFYFVNFAVGGGLLGLHFFLETDTSFIKGTFATQTSGFGSPISWVFVLIGFPIMYYYSRNRLENMETEKLRYDQIYPVRVQVAGLELELKGFLDSGNRLEDPLTRRSVMIIDMTQVGNQFPESVVNLTKRSIVADGQLPKQFEGKMTMVPFRTVGDTQRYLWAIKPDEVVVYENGIPHLCHHVLLGMSYTALSDRKDYTCLLNPKMMQQKRQTS</sequence>
<feature type="transmembrane region" description="Helical" evidence="2">
    <location>
        <begin position="57"/>
        <end position="79"/>
    </location>
</feature>
<keyword evidence="1" id="KW-0645">Protease</keyword>
<dbReference type="EC" id="3.4.23.-" evidence="1"/>
<comment type="subcellular location">
    <subcellularLocation>
        <location evidence="1">Cell membrane</location>
    </subcellularLocation>
</comment>
<keyword evidence="1" id="KW-0064">Aspartyl protease</keyword>
<name>A0ABS6JFM0_9BACI</name>
<comment type="similarity">
    <text evidence="1">Belongs to the peptidase U4 family.</text>
</comment>
<keyword evidence="1" id="KW-1003">Cell membrane</keyword>
<evidence type="ECO:0000313" key="4">
    <source>
        <dbReference type="Proteomes" id="UP000784880"/>
    </source>
</evidence>
<evidence type="ECO:0000256" key="2">
    <source>
        <dbReference type="SAM" id="Phobius"/>
    </source>
</evidence>
<dbReference type="EMBL" id="JAHQCS010000100">
    <property type="protein sequence ID" value="MBU9712431.1"/>
    <property type="molecule type" value="Genomic_DNA"/>
</dbReference>
<accession>A0ABS6JFM0</accession>
<feature type="transmembrane region" description="Helical" evidence="2">
    <location>
        <begin position="91"/>
        <end position="109"/>
    </location>
</feature>
<organism evidence="3 4">
    <name type="scientific">Evansella tamaricis</name>
    <dbReference type="NCBI Taxonomy" id="2069301"/>
    <lineage>
        <taxon>Bacteria</taxon>
        <taxon>Bacillati</taxon>
        <taxon>Bacillota</taxon>
        <taxon>Bacilli</taxon>
        <taxon>Bacillales</taxon>
        <taxon>Bacillaceae</taxon>
        <taxon>Evansella</taxon>
    </lineage>
</organism>
<protein>
    <recommendedName>
        <fullName evidence="1">Sporulation sigma-E factor-processing peptidase</fullName>
        <ecNumber evidence="1">3.4.23.-</ecNumber>
    </recommendedName>
    <alternativeName>
        <fullName evidence="1">Membrane-associated aspartic protease</fullName>
    </alternativeName>
    <alternativeName>
        <fullName evidence="1">Stage II sporulation protein GA</fullName>
    </alternativeName>
</protein>
<evidence type="ECO:0000256" key="1">
    <source>
        <dbReference type="PIRNR" id="PIRNR018571"/>
    </source>
</evidence>
<comment type="function">
    <text evidence="1">Probable aspartic protease that is responsible for the proteolytic cleavage of the RNA polymerase sigma E factor (SigE/spoIIGB) to yield the active peptide in the mother cell during sporulation. Responds to a signal from the forespore that is triggered by the extracellular signal protein SpoIIR.</text>
</comment>
<proteinExistence type="inferred from homology"/>
<dbReference type="InterPro" id="IPR005081">
    <property type="entry name" value="SpoIIGA"/>
</dbReference>
<keyword evidence="1" id="KW-0749">Sporulation</keyword>
<dbReference type="Pfam" id="PF03419">
    <property type="entry name" value="Peptidase_U4"/>
    <property type="match status" value="1"/>
</dbReference>